<evidence type="ECO:0000313" key="13">
    <source>
        <dbReference type="EMBL" id="POY74219.1"/>
    </source>
</evidence>
<dbReference type="PANTHER" id="PTHR14269">
    <property type="entry name" value="CDP-DIACYLGLYCEROL--GLYCEROL-3-PHOSPHATE 3-PHOSPHATIDYLTRANSFERASE-RELATED"/>
    <property type="match status" value="1"/>
</dbReference>
<keyword evidence="2" id="KW-0444">Lipid biosynthesis</keyword>
<comment type="subcellular location">
    <subcellularLocation>
        <location evidence="1">Membrane</location>
        <topology evidence="1">Multi-pass membrane protein</topology>
    </subcellularLocation>
</comment>
<keyword evidence="3 10" id="KW-0808">Transferase</keyword>
<dbReference type="GO" id="GO:0016020">
    <property type="term" value="C:membrane"/>
    <property type="evidence" value="ECO:0007669"/>
    <property type="project" value="UniProtKB-SubCell"/>
</dbReference>
<evidence type="ECO:0000256" key="9">
    <source>
        <dbReference type="ARBA" id="ARBA00023264"/>
    </source>
</evidence>
<evidence type="ECO:0000256" key="7">
    <source>
        <dbReference type="ARBA" id="ARBA00023136"/>
    </source>
</evidence>
<dbReference type="Pfam" id="PF01066">
    <property type="entry name" value="CDP-OH_P_transf"/>
    <property type="match status" value="1"/>
</dbReference>
<evidence type="ECO:0000256" key="11">
    <source>
        <dbReference type="SAM" id="MobiDB-lite"/>
    </source>
</evidence>
<keyword evidence="4 12" id="KW-0812">Transmembrane</keyword>
<evidence type="ECO:0000256" key="2">
    <source>
        <dbReference type="ARBA" id="ARBA00022516"/>
    </source>
</evidence>
<name>A0A2S5BBR3_9BASI</name>
<dbReference type="GO" id="GO:0043337">
    <property type="term" value="F:cardiolipin synthase (CMP-forming)"/>
    <property type="evidence" value="ECO:0007669"/>
    <property type="project" value="TreeGrafter"/>
</dbReference>
<feature type="transmembrane region" description="Helical" evidence="12">
    <location>
        <begin position="203"/>
        <end position="223"/>
    </location>
</feature>
<comment type="caution">
    <text evidence="13">The sequence shown here is derived from an EMBL/GenBank/DDBJ whole genome shotgun (WGS) entry which is preliminary data.</text>
</comment>
<evidence type="ECO:0000256" key="4">
    <source>
        <dbReference type="ARBA" id="ARBA00022692"/>
    </source>
</evidence>
<keyword evidence="7 12" id="KW-0472">Membrane</keyword>
<dbReference type="OrthoDB" id="10020554at2759"/>
<dbReference type="InterPro" id="IPR048254">
    <property type="entry name" value="CDP_ALCOHOL_P_TRANSF_CS"/>
</dbReference>
<proteinExistence type="inferred from homology"/>
<organism evidence="13 14">
    <name type="scientific">Rhodotorula taiwanensis</name>
    <dbReference type="NCBI Taxonomy" id="741276"/>
    <lineage>
        <taxon>Eukaryota</taxon>
        <taxon>Fungi</taxon>
        <taxon>Dikarya</taxon>
        <taxon>Basidiomycota</taxon>
        <taxon>Pucciniomycotina</taxon>
        <taxon>Microbotryomycetes</taxon>
        <taxon>Sporidiobolales</taxon>
        <taxon>Sporidiobolaceae</taxon>
        <taxon>Rhodotorula</taxon>
    </lineage>
</organism>
<sequence>MDQLLRPTRHLLHVARACSPRTQVPTCRRLVSTARCSPQPVPRSLQLHASWPSARHIPIANLARRAFATRPPTPSSPTSTASSSPPPSPPPSSPAPTPDPATSQITAAAATKERHENIYTIPNALTVARIIACPAIGYYILKGDLATATGLLFVAGVSDLADGWLARRFGMGTVLGSILDPAADKLLMTTMVVTLAMKDMLPLPLAIIILGRDVALSISAFYFRYASLPPPKTFTRYWDFSIPSASVHPTQISKYNTFLQLVLVGVTTVAPLLPFDLSTPLWALQWIVAGTTIASGLSYVGAGSSSAIKYLK</sequence>
<dbReference type="AlphaFoldDB" id="A0A2S5BBR3"/>
<evidence type="ECO:0000256" key="8">
    <source>
        <dbReference type="ARBA" id="ARBA00023209"/>
    </source>
</evidence>
<keyword evidence="8" id="KW-0594">Phospholipid biosynthesis</keyword>
<reference evidence="13 14" key="1">
    <citation type="journal article" date="2018" name="Front. Microbiol.">
        <title>Prospects for Fungal Bioremediation of Acidic Radioactive Waste Sites: Characterization and Genome Sequence of Rhodotorula taiwanensis MD1149.</title>
        <authorList>
            <person name="Tkavc R."/>
            <person name="Matrosova V.Y."/>
            <person name="Grichenko O.E."/>
            <person name="Gostincar C."/>
            <person name="Volpe R.P."/>
            <person name="Klimenkova P."/>
            <person name="Gaidamakova E.K."/>
            <person name="Zhou C.E."/>
            <person name="Stewart B.J."/>
            <person name="Lyman M.G."/>
            <person name="Malfatti S.A."/>
            <person name="Rubinfeld B."/>
            <person name="Courtot M."/>
            <person name="Singh J."/>
            <person name="Dalgard C.L."/>
            <person name="Hamilton T."/>
            <person name="Frey K.G."/>
            <person name="Gunde-Cimerman N."/>
            <person name="Dugan L."/>
            <person name="Daly M.J."/>
        </authorList>
    </citation>
    <scope>NUCLEOTIDE SEQUENCE [LARGE SCALE GENOMIC DNA]</scope>
    <source>
        <strain evidence="13 14">MD1149</strain>
    </source>
</reference>
<evidence type="ECO:0000256" key="1">
    <source>
        <dbReference type="ARBA" id="ARBA00004141"/>
    </source>
</evidence>
<feature type="region of interest" description="Disordered" evidence="11">
    <location>
        <begin position="68"/>
        <end position="104"/>
    </location>
</feature>
<dbReference type="Proteomes" id="UP000237144">
    <property type="component" value="Unassembled WGS sequence"/>
</dbReference>
<dbReference type="GO" id="GO:0032049">
    <property type="term" value="P:cardiolipin biosynthetic process"/>
    <property type="evidence" value="ECO:0007669"/>
    <property type="project" value="TreeGrafter"/>
</dbReference>
<keyword evidence="9" id="KW-1208">Phospholipid metabolism</keyword>
<dbReference type="InterPro" id="IPR000462">
    <property type="entry name" value="CDP-OH_P_trans"/>
</dbReference>
<evidence type="ECO:0000313" key="14">
    <source>
        <dbReference type="Proteomes" id="UP000237144"/>
    </source>
</evidence>
<evidence type="ECO:0000256" key="12">
    <source>
        <dbReference type="SAM" id="Phobius"/>
    </source>
</evidence>
<dbReference type="STRING" id="741276.A0A2S5BBR3"/>
<keyword evidence="6" id="KW-0443">Lipid metabolism</keyword>
<dbReference type="EMBL" id="PJQD01000026">
    <property type="protein sequence ID" value="POY74219.1"/>
    <property type="molecule type" value="Genomic_DNA"/>
</dbReference>
<feature type="compositionally biased region" description="Pro residues" evidence="11">
    <location>
        <begin position="84"/>
        <end position="99"/>
    </location>
</feature>
<evidence type="ECO:0000256" key="5">
    <source>
        <dbReference type="ARBA" id="ARBA00022989"/>
    </source>
</evidence>
<evidence type="ECO:0000256" key="3">
    <source>
        <dbReference type="ARBA" id="ARBA00022679"/>
    </source>
</evidence>
<evidence type="ECO:0008006" key="15">
    <source>
        <dbReference type="Google" id="ProtNLM"/>
    </source>
</evidence>
<dbReference type="InterPro" id="IPR043130">
    <property type="entry name" value="CDP-OH_PTrfase_TM_dom"/>
</dbReference>
<gene>
    <name evidence="13" type="ORF">BMF94_2657</name>
</gene>
<protein>
    <recommendedName>
        <fullName evidence="15">CDP-diacylglycerol--glycerol-3-phosphate 1-phosphatidyltransferase</fullName>
    </recommendedName>
</protein>
<dbReference type="PROSITE" id="PS00379">
    <property type="entry name" value="CDP_ALCOHOL_P_TRANSF"/>
    <property type="match status" value="1"/>
</dbReference>
<comment type="similarity">
    <text evidence="10">Belongs to the CDP-alcohol phosphatidyltransferase class-I family.</text>
</comment>
<feature type="transmembrane region" description="Helical" evidence="12">
    <location>
        <begin position="281"/>
        <end position="302"/>
    </location>
</feature>
<evidence type="ECO:0000256" key="10">
    <source>
        <dbReference type="RuleBase" id="RU003750"/>
    </source>
</evidence>
<dbReference type="InterPro" id="IPR050324">
    <property type="entry name" value="CDP-alcohol_PTase-I"/>
</dbReference>
<dbReference type="PANTHER" id="PTHR14269:SF60">
    <property type="entry name" value="CARDIOLIPIN SYNTHASE (CMP-FORMING)"/>
    <property type="match status" value="1"/>
</dbReference>
<keyword evidence="14" id="KW-1185">Reference proteome</keyword>
<dbReference type="GO" id="GO:0005739">
    <property type="term" value="C:mitochondrion"/>
    <property type="evidence" value="ECO:0007669"/>
    <property type="project" value="TreeGrafter"/>
</dbReference>
<keyword evidence="5 12" id="KW-1133">Transmembrane helix</keyword>
<accession>A0A2S5BBR3</accession>
<evidence type="ECO:0000256" key="6">
    <source>
        <dbReference type="ARBA" id="ARBA00023098"/>
    </source>
</evidence>
<dbReference type="Gene3D" id="1.20.120.1760">
    <property type="match status" value="1"/>
</dbReference>